<dbReference type="Pfam" id="PF12833">
    <property type="entry name" value="HTH_18"/>
    <property type="match status" value="1"/>
</dbReference>
<keyword evidence="2" id="KW-0238">DNA-binding</keyword>
<dbReference type="NCBIfam" id="NF007693">
    <property type="entry name" value="PRK10371.1"/>
    <property type="match status" value="1"/>
</dbReference>
<comment type="caution">
    <text evidence="5">The sequence shown here is derived from an EMBL/GenBank/DDBJ whole genome shotgun (WGS) entry which is preliminary data.</text>
</comment>
<evidence type="ECO:0000256" key="1">
    <source>
        <dbReference type="ARBA" id="ARBA00023015"/>
    </source>
</evidence>
<dbReference type="PROSITE" id="PS01124">
    <property type="entry name" value="HTH_ARAC_FAMILY_2"/>
    <property type="match status" value="1"/>
</dbReference>
<dbReference type="Proteomes" id="UP000092527">
    <property type="component" value="Unassembled WGS sequence"/>
</dbReference>
<dbReference type="PANTHER" id="PTHR43280:SF14">
    <property type="entry name" value="MELIBIOSE OPERON REGULATORY PROTEIN"/>
    <property type="match status" value="1"/>
</dbReference>
<dbReference type="SUPFAM" id="SSF46689">
    <property type="entry name" value="Homeodomain-like"/>
    <property type="match status" value="2"/>
</dbReference>
<keyword evidence="3" id="KW-0804">Transcription</keyword>
<dbReference type="InterPro" id="IPR018062">
    <property type="entry name" value="HTH_AraC-typ_CS"/>
</dbReference>
<evidence type="ECO:0000256" key="3">
    <source>
        <dbReference type="ARBA" id="ARBA00023163"/>
    </source>
</evidence>
<evidence type="ECO:0000313" key="5">
    <source>
        <dbReference type="EMBL" id="OBX08860.1"/>
    </source>
</evidence>
<dbReference type="RefSeq" id="WP_066113626.1">
    <property type="nucleotide sequence ID" value="NZ_JTJT01000062.1"/>
</dbReference>
<dbReference type="GO" id="GO:0043565">
    <property type="term" value="F:sequence-specific DNA binding"/>
    <property type="evidence" value="ECO:0007669"/>
    <property type="project" value="InterPro"/>
</dbReference>
<dbReference type="GO" id="GO:0003700">
    <property type="term" value="F:DNA-binding transcription factor activity"/>
    <property type="evidence" value="ECO:0007669"/>
    <property type="project" value="InterPro"/>
</dbReference>
<dbReference type="EMBL" id="JTJU01000051">
    <property type="protein sequence ID" value="OBX08860.1"/>
    <property type="molecule type" value="Genomic_DNA"/>
</dbReference>
<feature type="domain" description="HTH araC/xylS-type" evidence="4">
    <location>
        <begin position="202"/>
        <end position="300"/>
    </location>
</feature>
<dbReference type="PANTHER" id="PTHR43280">
    <property type="entry name" value="ARAC-FAMILY TRANSCRIPTIONAL REGULATOR"/>
    <property type="match status" value="1"/>
</dbReference>
<dbReference type="InterPro" id="IPR018060">
    <property type="entry name" value="HTH_AraC"/>
</dbReference>
<organism evidence="5 6">
    <name type="scientific">Gallibacterium salpingitidis</name>
    <dbReference type="NCBI Taxonomy" id="505341"/>
    <lineage>
        <taxon>Bacteria</taxon>
        <taxon>Pseudomonadati</taxon>
        <taxon>Pseudomonadota</taxon>
        <taxon>Gammaproteobacteria</taxon>
        <taxon>Pasteurellales</taxon>
        <taxon>Pasteurellaceae</taxon>
        <taxon>Gallibacterium</taxon>
    </lineage>
</organism>
<evidence type="ECO:0000313" key="6">
    <source>
        <dbReference type="Proteomes" id="UP000092527"/>
    </source>
</evidence>
<gene>
    <name evidence="5" type="ORF">QV09_08995</name>
</gene>
<evidence type="ECO:0000259" key="4">
    <source>
        <dbReference type="PROSITE" id="PS01124"/>
    </source>
</evidence>
<dbReference type="PROSITE" id="PS00041">
    <property type="entry name" value="HTH_ARAC_FAMILY_1"/>
    <property type="match status" value="1"/>
</dbReference>
<evidence type="ECO:0000256" key="2">
    <source>
        <dbReference type="ARBA" id="ARBA00023125"/>
    </source>
</evidence>
<dbReference type="SUPFAM" id="SSF51182">
    <property type="entry name" value="RmlC-like cupins"/>
    <property type="match status" value="1"/>
</dbReference>
<accession>A0AB36E0R9</accession>
<protein>
    <submittedName>
        <fullName evidence="5">Transcriptional regulator</fullName>
    </submittedName>
</protein>
<name>A0AB36E0R9_9PAST</name>
<keyword evidence="1" id="KW-0805">Transcription regulation</keyword>
<dbReference type="InterPro" id="IPR011051">
    <property type="entry name" value="RmlC_Cupin_sf"/>
</dbReference>
<dbReference type="AlphaFoldDB" id="A0AB36E0R9"/>
<dbReference type="InterPro" id="IPR009057">
    <property type="entry name" value="Homeodomain-like_sf"/>
</dbReference>
<dbReference type="SMART" id="SM00342">
    <property type="entry name" value="HTH_ARAC"/>
    <property type="match status" value="1"/>
</dbReference>
<sequence>MPKENKKAQTHKEDLIDYGSKGISPLSLYSDQHPLNVTLQQPPGVMDGYHWHGHMEINIPFDSDVEYIFNGCNVVINAGHIALFWASVPHRVVECAECHAMAVLDIPVHLFLSWHLPQKLINQLTHGIVIQSKNAGLVSLFEIQRWEKELKSDNSSLQQIVYDEIQLMIKRLSIDGWQLLLENVYHLNQYIKSSRHTQHYVSLMLDHIAYHHSEPLTVADVANAVGLNTNYAMGLFQSVMQLTIKQYITMMKINHAKALLSETDKTMLDISLTVGFNSISRFYDNFQKMTGFSPQNYRKLVRSNEKWANQGGLPTQSLIKGASDGLKLLKE</sequence>
<dbReference type="Gene3D" id="1.10.10.60">
    <property type="entry name" value="Homeodomain-like"/>
    <property type="match status" value="2"/>
</dbReference>
<proteinExistence type="predicted"/>
<reference evidence="5 6" key="1">
    <citation type="submission" date="2014-11" db="EMBL/GenBank/DDBJ databases">
        <title>Pan-genome of Gallibacterium spp.</title>
        <authorList>
            <person name="Kudirkiene E."/>
            <person name="Bojesen A.M."/>
        </authorList>
    </citation>
    <scope>NUCLEOTIDE SEQUENCE [LARGE SCALE GENOMIC DNA]</scope>
    <source>
        <strain evidence="5 6">18469/18</strain>
    </source>
</reference>